<sequence>MNGAGVPGRAGPVWSRRVGWFLGHVVWNTRVVGAEHVPASGPVVIAANHVSIIDGPLVHGVLPRGTHILVKQEMFHGPVGGILRAAGQIPVDRNSGRRALEAALGVLRRGGAVGIFPEGNRGRGDVSGVRAGVAWLAVHGAAPVVPAAVLGTRRTGEPLGHVPGLRRRLVVELGPPIQVALPPDEPRRQAVGRTAEVVAEALSAHVRQAAARHGLPLPLDDPRALPGS</sequence>
<name>A0ABT9D9V4_9CELL</name>
<reference evidence="4 5" key="1">
    <citation type="submission" date="2023-07" db="EMBL/GenBank/DDBJ databases">
        <title>Description of novel actinomycetes strains, isolated from tidal flat sediment.</title>
        <authorList>
            <person name="Lu C."/>
        </authorList>
    </citation>
    <scope>NUCLEOTIDE SEQUENCE [LARGE SCALE GENOMIC DNA]</scope>
    <source>
        <strain evidence="4 5">SYSU T00b441</strain>
    </source>
</reference>
<dbReference type="SUPFAM" id="SSF69593">
    <property type="entry name" value="Glycerol-3-phosphate (1)-acyltransferase"/>
    <property type="match status" value="1"/>
</dbReference>
<evidence type="ECO:0000259" key="3">
    <source>
        <dbReference type="SMART" id="SM00563"/>
    </source>
</evidence>
<comment type="caution">
    <text evidence="4">The sequence shown here is derived from an EMBL/GenBank/DDBJ whole genome shotgun (WGS) entry which is preliminary data.</text>
</comment>
<protein>
    <submittedName>
        <fullName evidence="4">Lysophospholipid acyltransferase family protein</fullName>
    </submittedName>
</protein>
<organism evidence="4 5">
    <name type="scientific">Actinotalea lenta</name>
    <dbReference type="NCBI Taxonomy" id="3064654"/>
    <lineage>
        <taxon>Bacteria</taxon>
        <taxon>Bacillati</taxon>
        <taxon>Actinomycetota</taxon>
        <taxon>Actinomycetes</taxon>
        <taxon>Micrococcales</taxon>
        <taxon>Cellulomonadaceae</taxon>
        <taxon>Actinotalea</taxon>
    </lineage>
</organism>
<keyword evidence="5" id="KW-1185">Reference proteome</keyword>
<dbReference type="GO" id="GO:0016746">
    <property type="term" value="F:acyltransferase activity"/>
    <property type="evidence" value="ECO:0007669"/>
    <property type="project" value="UniProtKB-KW"/>
</dbReference>
<feature type="domain" description="Phospholipid/glycerol acyltransferase" evidence="3">
    <location>
        <begin position="43"/>
        <end position="152"/>
    </location>
</feature>
<dbReference type="RefSeq" id="WP_304601301.1">
    <property type="nucleotide sequence ID" value="NZ_JAUQYP010000001.1"/>
</dbReference>
<evidence type="ECO:0000256" key="2">
    <source>
        <dbReference type="ARBA" id="ARBA00023315"/>
    </source>
</evidence>
<dbReference type="Pfam" id="PF01553">
    <property type="entry name" value="Acyltransferase"/>
    <property type="match status" value="1"/>
</dbReference>
<dbReference type="EMBL" id="JAUQYP010000001">
    <property type="protein sequence ID" value="MDO8107690.1"/>
    <property type="molecule type" value="Genomic_DNA"/>
</dbReference>
<dbReference type="SMART" id="SM00563">
    <property type="entry name" value="PlsC"/>
    <property type="match status" value="1"/>
</dbReference>
<accession>A0ABT9D9V4</accession>
<dbReference type="PANTHER" id="PTHR10434">
    <property type="entry name" value="1-ACYL-SN-GLYCEROL-3-PHOSPHATE ACYLTRANSFERASE"/>
    <property type="match status" value="1"/>
</dbReference>
<gene>
    <name evidence="4" type="ORF">Q6348_10830</name>
</gene>
<dbReference type="PANTHER" id="PTHR10434:SF11">
    <property type="entry name" value="1-ACYL-SN-GLYCEROL-3-PHOSPHATE ACYLTRANSFERASE"/>
    <property type="match status" value="1"/>
</dbReference>
<evidence type="ECO:0000256" key="1">
    <source>
        <dbReference type="ARBA" id="ARBA00022679"/>
    </source>
</evidence>
<keyword evidence="2 4" id="KW-0012">Acyltransferase</keyword>
<dbReference type="InterPro" id="IPR002123">
    <property type="entry name" value="Plipid/glycerol_acylTrfase"/>
</dbReference>
<proteinExistence type="predicted"/>
<evidence type="ECO:0000313" key="4">
    <source>
        <dbReference type="EMBL" id="MDO8107690.1"/>
    </source>
</evidence>
<keyword evidence="1" id="KW-0808">Transferase</keyword>
<dbReference type="Proteomes" id="UP001232536">
    <property type="component" value="Unassembled WGS sequence"/>
</dbReference>
<dbReference type="CDD" id="cd07989">
    <property type="entry name" value="LPLAT_AGPAT-like"/>
    <property type="match status" value="1"/>
</dbReference>
<evidence type="ECO:0000313" key="5">
    <source>
        <dbReference type="Proteomes" id="UP001232536"/>
    </source>
</evidence>